<sequence>MELRDKIDQLTKELEKLKEHYLNNEKPENKKDREFFIFVKEQTTPVYQLIQDWEVEATAFVKQRKVRVHPQQVVSTSENLELLLMHSYYIDVKKKRYMELYKSIHYVFDLLLNDLESD</sequence>
<dbReference type="InterPro" id="IPR014913">
    <property type="entry name" value="YppE-like"/>
</dbReference>
<dbReference type="SUPFAM" id="SSF140415">
    <property type="entry name" value="YppE-like"/>
    <property type="match status" value="1"/>
</dbReference>
<dbReference type="Proteomes" id="UP000799092">
    <property type="component" value="Unassembled WGS sequence"/>
</dbReference>
<dbReference type="InterPro" id="IPR023351">
    <property type="entry name" value="YppE-like_sf"/>
</dbReference>
<reference evidence="1" key="1">
    <citation type="submission" date="2019-11" db="EMBL/GenBank/DDBJ databases">
        <authorList>
            <person name="Li J."/>
        </authorList>
    </citation>
    <scope>NUCLEOTIDE SEQUENCE</scope>
    <source>
        <strain evidence="1">B6B</strain>
    </source>
</reference>
<organism evidence="1 2">
    <name type="scientific">Aquibacillus halophilus</name>
    <dbReference type="NCBI Taxonomy" id="930132"/>
    <lineage>
        <taxon>Bacteria</taxon>
        <taxon>Bacillati</taxon>
        <taxon>Bacillota</taxon>
        <taxon>Bacilli</taxon>
        <taxon>Bacillales</taxon>
        <taxon>Bacillaceae</taxon>
        <taxon>Aquibacillus</taxon>
    </lineage>
</organism>
<accession>A0A6A8D9L1</accession>
<comment type="caution">
    <text evidence="1">The sequence shown here is derived from an EMBL/GenBank/DDBJ whole genome shotgun (WGS) entry which is preliminary data.</text>
</comment>
<protein>
    <submittedName>
        <fullName evidence="1">DUF1798 family protein</fullName>
    </submittedName>
</protein>
<name>A0A6A8D9L1_9BACI</name>
<proteinExistence type="predicted"/>
<dbReference type="AlphaFoldDB" id="A0A6A8D9L1"/>
<evidence type="ECO:0000313" key="2">
    <source>
        <dbReference type="Proteomes" id="UP000799092"/>
    </source>
</evidence>
<gene>
    <name evidence="1" type="ORF">GH741_07065</name>
</gene>
<evidence type="ECO:0000313" key="1">
    <source>
        <dbReference type="EMBL" id="MRH42443.1"/>
    </source>
</evidence>
<dbReference type="Pfam" id="PF08807">
    <property type="entry name" value="DUF1798"/>
    <property type="match status" value="1"/>
</dbReference>
<keyword evidence="2" id="KW-1185">Reference proteome</keyword>
<dbReference type="OrthoDB" id="2691485at2"/>
<dbReference type="EMBL" id="WJNG01000005">
    <property type="protein sequence ID" value="MRH42443.1"/>
    <property type="molecule type" value="Genomic_DNA"/>
</dbReference>
<dbReference type="Gene3D" id="1.20.120.440">
    <property type="entry name" value="YppE-like"/>
    <property type="match status" value="1"/>
</dbReference>
<dbReference type="RefSeq" id="WP_153736090.1">
    <property type="nucleotide sequence ID" value="NZ_WJNG01000005.1"/>
</dbReference>